<accession>A0ABW1EMQ0</accession>
<evidence type="ECO:0000313" key="3">
    <source>
        <dbReference type="Proteomes" id="UP001596091"/>
    </source>
</evidence>
<keyword evidence="3" id="KW-1185">Reference proteome</keyword>
<evidence type="ECO:0000259" key="1">
    <source>
        <dbReference type="Pfam" id="PF12867"/>
    </source>
</evidence>
<dbReference type="Pfam" id="PF12867">
    <property type="entry name" value="DinB_2"/>
    <property type="match status" value="1"/>
</dbReference>
<proteinExistence type="predicted"/>
<dbReference type="EMBL" id="JBHSPH010000020">
    <property type="protein sequence ID" value="MFC5865489.1"/>
    <property type="molecule type" value="Genomic_DNA"/>
</dbReference>
<dbReference type="Proteomes" id="UP001596091">
    <property type="component" value="Unassembled WGS sequence"/>
</dbReference>
<dbReference type="InterPro" id="IPR024775">
    <property type="entry name" value="DinB-like"/>
</dbReference>
<comment type="caution">
    <text evidence="2">The sequence shown here is derived from an EMBL/GenBank/DDBJ whole genome shotgun (WGS) entry which is preliminary data.</text>
</comment>
<feature type="domain" description="DinB-like" evidence="1">
    <location>
        <begin position="22"/>
        <end position="157"/>
    </location>
</feature>
<gene>
    <name evidence="2" type="ORF">ACFPT7_24500</name>
</gene>
<protein>
    <submittedName>
        <fullName evidence="2">DinB family protein</fullName>
    </submittedName>
</protein>
<dbReference type="Gene3D" id="1.20.120.450">
    <property type="entry name" value="dinb family like domain"/>
    <property type="match status" value="1"/>
</dbReference>
<evidence type="ECO:0000313" key="2">
    <source>
        <dbReference type="EMBL" id="MFC5865489.1"/>
    </source>
</evidence>
<reference evidence="3" key="1">
    <citation type="journal article" date="2019" name="Int. J. Syst. Evol. Microbiol.">
        <title>The Global Catalogue of Microorganisms (GCM) 10K type strain sequencing project: providing services to taxonomists for standard genome sequencing and annotation.</title>
        <authorList>
            <consortium name="The Broad Institute Genomics Platform"/>
            <consortium name="The Broad Institute Genome Sequencing Center for Infectious Disease"/>
            <person name="Wu L."/>
            <person name="Ma J."/>
        </authorList>
    </citation>
    <scope>NUCLEOTIDE SEQUENCE [LARGE SCALE GENOMIC DNA]</scope>
    <source>
        <strain evidence="3">JCM 4087</strain>
    </source>
</reference>
<name>A0ABW1EMQ0_9BACT</name>
<dbReference type="RefSeq" id="WP_263341817.1">
    <property type="nucleotide sequence ID" value="NZ_JAGSYH010000008.1"/>
</dbReference>
<organism evidence="2 3">
    <name type="scientific">Acidicapsa dinghuensis</name>
    <dbReference type="NCBI Taxonomy" id="2218256"/>
    <lineage>
        <taxon>Bacteria</taxon>
        <taxon>Pseudomonadati</taxon>
        <taxon>Acidobacteriota</taxon>
        <taxon>Terriglobia</taxon>
        <taxon>Terriglobales</taxon>
        <taxon>Acidobacteriaceae</taxon>
        <taxon>Acidicapsa</taxon>
    </lineage>
</organism>
<dbReference type="SUPFAM" id="SSF109854">
    <property type="entry name" value="DinB/YfiT-like putative metalloenzymes"/>
    <property type="match status" value="1"/>
</dbReference>
<dbReference type="InterPro" id="IPR034660">
    <property type="entry name" value="DinB/YfiT-like"/>
</dbReference>
<sequence length="162" mass="18664">MTATAESLFVTVALKSWDVWLTRLDKILDALTDEQLESPVVPGRNRAFYIYGHLIAVNDSMIPQLRLGDPLFPEFAETFIKQPDRAATIYPTTIQLRQSWKDLNRQLSELLPQLSPTAWLERHATVSEEDFAKEPHRNRLAVLLSRTSHLSYHLGQLQLREK</sequence>